<dbReference type="AlphaFoldDB" id="A0A4R5ESB4"/>
<comment type="caution">
    <text evidence="2">The sequence shown here is derived from an EMBL/GenBank/DDBJ whole genome shotgun (WGS) entry which is preliminary data.</text>
</comment>
<gene>
    <name evidence="2" type="ORF">E1295_34410</name>
</gene>
<dbReference type="RefSeq" id="WP_132637111.1">
    <property type="nucleotide sequence ID" value="NZ_SMLD01000126.1"/>
</dbReference>
<protein>
    <submittedName>
        <fullName evidence="2">Uncharacterized protein</fullName>
    </submittedName>
</protein>
<reference evidence="2 3" key="1">
    <citation type="submission" date="2019-03" db="EMBL/GenBank/DDBJ databases">
        <title>Draft genome sequences of novel Actinobacteria.</title>
        <authorList>
            <person name="Sahin N."/>
            <person name="Ay H."/>
            <person name="Saygin H."/>
        </authorList>
    </citation>
    <scope>NUCLEOTIDE SEQUENCE [LARGE SCALE GENOMIC DNA]</scope>
    <source>
        <strain evidence="2 3">6K102</strain>
    </source>
</reference>
<evidence type="ECO:0000313" key="3">
    <source>
        <dbReference type="Proteomes" id="UP000295136"/>
    </source>
</evidence>
<feature type="transmembrane region" description="Helical" evidence="1">
    <location>
        <begin position="63"/>
        <end position="80"/>
    </location>
</feature>
<name>A0A4R5ESB4_9ACTN</name>
<keyword evidence="1" id="KW-1133">Transmembrane helix</keyword>
<dbReference type="EMBL" id="SMLD01000126">
    <property type="protein sequence ID" value="TDE37592.1"/>
    <property type="molecule type" value="Genomic_DNA"/>
</dbReference>
<organism evidence="2 3">
    <name type="scientific">Nonomuraea mesophila</name>
    <dbReference type="NCBI Taxonomy" id="2530382"/>
    <lineage>
        <taxon>Bacteria</taxon>
        <taxon>Bacillati</taxon>
        <taxon>Actinomycetota</taxon>
        <taxon>Actinomycetes</taxon>
        <taxon>Streptosporangiales</taxon>
        <taxon>Streptosporangiaceae</taxon>
        <taxon>Nonomuraea</taxon>
    </lineage>
</organism>
<evidence type="ECO:0000313" key="2">
    <source>
        <dbReference type="EMBL" id="TDE37592.1"/>
    </source>
</evidence>
<keyword evidence="3" id="KW-1185">Reference proteome</keyword>
<evidence type="ECO:0000256" key="1">
    <source>
        <dbReference type="SAM" id="Phobius"/>
    </source>
</evidence>
<accession>A0A4R5ESB4</accession>
<feature type="transmembrane region" description="Helical" evidence="1">
    <location>
        <begin position="120"/>
        <end position="143"/>
    </location>
</feature>
<dbReference type="Proteomes" id="UP000295136">
    <property type="component" value="Unassembled WGS sequence"/>
</dbReference>
<keyword evidence="1" id="KW-0812">Transmembrane</keyword>
<feature type="transmembrane region" description="Helical" evidence="1">
    <location>
        <begin position="92"/>
        <end position="114"/>
    </location>
</feature>
<sequence>MIWGKLVERDDMSAEAALREVQRAQDAVRKSSRWGAHFFLATGLGSLGYWLATLLGSAAMADYAALGIGVLVVAAFVYVVRRQVYDQLVSRLSYPITGAFVGTTVVAALYNMFVHPQEPSALRVVAGVLVALVASSPLFYAAVRMLRVTDDR</sequence>
<keyword evidence="1" id="KW-0472">Membrane</keyword>
<proteinExistence type="predicted"/>
<feature type="transmembrane region" description="Helical" evidence="1">
    <location>
        <begin position="38"/>
        <end position="57"/>
    </location>
</feature>